<dbReference type="InterPro" id="IPR003656">
    <property type="entry name" value="Znf_BED"/>
</dbReference>
<evidence type="ECO:0000256" key="5">
    <source>
        <dbReference type="SAM" id="MobiDB-lite"/>
    </source>
</evidence>
<dbReference type="GO" id="GO:0008270">
    <property type="term" value="F:zinc ion binding"/>
    <property type="evidence" value="ECO:0007669"/>
    <property type="project" value="UniProtKB-KW"/>
</dbReference>
<accession>A0A843UEL0</accession>
<organism evidence="7 8">
    <name type="scientific">Colocasia esculenta</name>
    <name type="common">Wild taro</name>
    <name type="synonym">Arum esculentum</name>
    <dbReference type="NCBI Taxonomy" id="4460"/>
    <lineage>
        <taxon>Eukaryota</taxon>
        <taxon>Viridiplantae</taxon>
        <taxon>Streptophyta</taxon>
        <taxon>Embryophyta</taxon>
        <taxon>Tracheophyta</taxon>
        <taxon>Spermatophyta</taxon>
        <taxon>Magnoliopsida</taxon>
        <taxon>Liliopsida</taxon>
        <taxon>Araceae</taxon>
        <taxon>Aroideae</taxon>
        <taxon>Colocasieae</taxon>
        <taxon>Colocasia</taxon>
    </lineage>
</organism>
<reference evidence="7" key="1">
    <citation type="submission" date="2017-07" db="EMBL/GenBank/DDBJ databases">
        <title>Taro Niue Genome Assembly and Annotation.</title>
        <authorList>
            <person name="Atibalentja N."/>
            <person name="Keating K."/>
            <person name="Fields C.J."/>
        </authorList>
    </citation>
    <scope>NUCLEOTIDE SEQUENCE</scope>
    <source>
        <strain evidence="7">Niue_2</strain>
        <tissue evidence="7">Leaf</tissue>
    </source>
</reference>
<dbReference type="Proteomes" id="UP000652761">
    <property type="component" value="Unassembled WGS sequence"/>
</dbReference>
<proteinExistence type="predicted"/>
<dbReference type="GO" id="GO:0005634">
    <property type="term" value="C:nucleus"/>
    <property type="evidence" value="ECO:0007669"/>
    <property type="project" value="TreeGrafter"/>
</dbReference>
<dbReference type="AlphaFoldDB" id="A0A843UEL0"/>
<evidence type="ECO:0000256" key="4">
    <source>
        <dbReference type="PROSITE-ProRule" id="PRU00027"/>
    </source>
</evidence>
<comment type="caution">
    <text evidence="7">The sequence shown here is derived from an EMBL/GenBank/DDBJ whole genome shotgun (WGS) entry which is preliminary data.</text>
</comment>
<evidence type="ECO:0000259" key="6">
    <source>
        <dbReference type="PROSITE" id="PS50808"/>
    </source>
</evidence>
<keyword evidence="2 4" id="KW-0863">Zinc-finger</keyword>
<evidence type="ECO:0000256" key="1">
    <source>
        <dbReference type="ARBA" id="ARBA00022723"/>
    </source>
</evidence>
<dbReference type="GO" id="GO:0006357">
    <property type="term" value="P:regulation of transcription by RNA polymerase II"/>
    <property type="evidence" value="ECO:0007669"/>
    <property type="project" value="TreeGrafter"/>
</dbReference>
<feature type="domain" description="BED-type" evidence="6">
    <location>
        <begin position="32"/>
        <end position="93"/>
    </location>
</feature>
<dbReference type="EMBL" id="NMUH01000503">
    <property type="protein sequence ID" value="MQL80360.1"/>
    <property type="molecule type" value="Genomic_DNA"/>
</dbReference>
<dbReference type="OrthoDB" id="1900170at2759"/>
<keyword evidence="1" id="KW-0479">Metal-binding</keyword>
<dbReference type="GO" id="GO:1990837">
    <property type="term" value="F:sequence-specific double-stranded DNA binding"/>
    <property type="evidence" value="ECO:0007669"/>
    <property type="project" value="TreeGrafter"/>
</dbReference>
<dbReference type="PANTHER" id="PTHR34396">
    <property type="entry name" value="OS03G0264950 PROTEIN-RELATED"/>
    <property type="match status" value="1"/>
</dbReference>
<feature type="region of interest" description="Disordered" evidence="5">
    <location>
        <begin position="156"/>
        <end position="183"/>
    </location>
</feature>
<dbReference type="SUPFAM" id="SSF57667">
    <property type="entry name" value="beta-beta-alpha zinc fingers"/>
    <property type="match status" value="1"/>
</dbReference>
<evidence type="ECO:0000256" key="3">
    <source>
        <dbReference type="ARBA" id="ARBA00022833"/>
    </source>
</evidence>
<evidence type="ECO:0000313" key="8">
    <source>
        <dbReference type="Proteomes" id="UP000652761"/>
    </source>
</evidence>
<feature type="compositionally biased region" description="Polar residues" evidence="5">
    <location>
        <begin position="15"/>
        <end position="24"/>
    </location>
</feature>
<sequence length="183" mass="19831">MASASENADFDTENIEVSVTQPSSGHLPKEKKLRSKVWLHFERVTNEDGSVVAICRYCQKYLVGISSSGTKHLSNHVMRCPEAQALKRSRGETESGGGELETPSFVFDNERSREAFAKMVSTPLKPRRIHVPEIPMELTGSAVTSTLGGLMGARHSCPVPSDSTGSSSLPEKGRMIGVSELAQ</sequence>
<dbReference type="InterPro" id="IPR053031">
    <property type="entry name" value="Cuticle_assoc_protein"/>
</dbReference>
<dbReference type="PANTHER" id="PTHR34396:SF25">
    <property type="entry name" value="BOUNDARY ELEMENT ASSOCIATED FACTOR"/>
    <property type="match status" value="1"/>
</dbReference>
<keyword evidence="3" id="KW-0862">Zinc</keyword>
<dbReference type="InterPro" id="IPR036236">
    <property type="entry name" value="Znf_C2H2_sf"/>
</dbReference>
<dbReference type="PROSITE" id="PS50808">
    <property type="entry name" value="ZF_BED"/>
    <property type="match status" value="1"/>
</dbReference>
<name>A0A843UEL0_COLES</name>
<evidence type="ECO:0000313" key="7">
    <source>
        <dbReference type="EMBL" id="MQL80360.1"/>
    </source>
</evidence>
<dbReference type="SMART" id="SM00614">
    <property type="entry name" value="ZnF_BED"/>
    <property type="match status" value="1"/>
</dbReference>
<keyword evidence="8" id="KW-1185">Reference proteome</keyword>
<dbReference type="Pfam" id="PF02892">
    <property type="entry name" value="zf-BED"/>
    <property type="match status" value="1"/>
</dbReference>
<protein>
    <recommendedName>
        <fullName evidence="6">BED-type domain-containing protein</fullName>
    </recommendedName>
</protein>
<evidence type="ECO:0000256" key="2">
    <source>
        <dbReference type="ARBA" id="ARBA00022771"/>
    </source>
</evidence>
<gene>
    <name evidence="7" type="ORF">Taro_012804</name>
</gene>
<feature type="region of interest" description="Disordered" evidence="5">
    <location>
        <begin position="1"/>
        <end position="28"/>
    </location>
</feature>